<dbReference type="RefSeq" id="WP_368496721.1">
    <property type="nucleotide sequence ID" value="NZ_CP162511.1"/>
</dbReference>
<evidence type="ECO:0000313" key="2">
    <source>
        <dbReference type="EMBL" id="XDI04317.1"/>
    </source>
</evidence>
<dbReference type="SUPFAM" id="SSF51338">
    <property type="entry name" value="Composite domain of metallo-dependent hydrolases"/>
    <property type="match status" value="1"/>
</dbReference>
<gene>
    <name evidence="2" type="ORF">ABFY20_13345</name>
</gene>
<name>A0AB39BDN9_9MICO</name>
<proteinExistence type="predicted"/>
<keyword evidence="2" id="KW-0378">Hydrolase</keyword>
<dbReference type="InterPro" id="IPR013108">
    <property type="entry name" value="Amidohydro_3"/>
</dbReference>
<feature type="domain" description="Amidohydrolase 3" evidence="1">
    <location>
        <begin position="49"/>
        <end position="511"/>
    </location>
</feature>
<dbReference type="Gene3D" id="3.20.20.140">
    <property type="entry name" value="Metal-dependent hydrolases"/>
    <property type="match status" value="1"/>
</dbReference>
<dbReference type="InterPro" id="IPR032466">
    <property type="entry name" value="Metal_Hydrolase"/>
</dbReference>
<dbReference type="Pfam" id="PF07969">
    <property type="entry name" value="Amidohydro_3"/>
    <property type="match status" value="1"/>
</dbReference>
<dbReference type="InterPro" id="IPR011059">
    <property type="entry name" value="Metal-dep_hydrolase_composite"/>
</dbReference>
<evidence type="ECO:0000259" key="1">
    <source>
        <dbReference type="Pfam" id="PF07969"/>
    </source>
</evidence>
<dbReference type="Gene3D" id="2.30.40.10">
    <property type="entry name" value="Urease, subunit C, domain 1"/>
    <property type="match status" value="1"/>
</dbReference>
<dbReference type="PANTHER" id="PTHR22642:SF2">
    <property type="entry name" value="PROTEIN LONG AFTER FAR-RED 3"/>
    <property type="match status" value="1"/>
</dbReference>
<dbReference type="GO" id="GO:0016810">
    <property type="term" value="F:hydrolase activity, acting on carbon-nitrogen (but not peptide) bonds"/>
    <property type="evidence" value="ECO:0007669"/>
    <property type="project" value="InterPro"/>
</dbReference>
<accession>A0AB39BDN9</accession>
<organism evidence="2">
    <name type="scientific">Herbiconiux sp. A18JL235</name>
    <dbReference type="NCBI Taxonomy" id="3152363"/>
    <lineage>
        <taxon>Bacteria</taxon>
        <taxon>Bacillati</taxon>
        <taxon>Actinomycetota</taxon>
        <taxon>Actinomycetes</taxon>
        <taxon>Micrococcales</taxon>
        <taxon>Microbacteriaceae</taxon>
        <taxon>Herbiconiux</taxon>
    </lineage>
</organism>
<sequence length="514" mass="54248">MSSLLLTDARLAGGDGSAVDITVTDGVVTSIVPTGRAVPAAPAERIAVGGRWVLPGLWDEHVHFTQWASVSRRLDVSSATSAAETAALVGGALRLTATRVGEPRATDSAASELLIGYGFRDALWLDTPSAALLDAVSGAHPVVLVSGDLHCCWLNTAALARFGQSAHPDGVLREEPAFAVHRELDDVPVTTSDAWALEAARAAAARGVVGIVDLEMAWNHEVWSRRLAAGHDLLRVEFGVYPQHLDRAIAEGLRSSDALDAAGLVRVGPSKIITDGSLNTRTAFCFDEYPGLEGHPESRGLLTVHPDDLLDLLRRGRTGGLTPAVHAIGDHANALTLDAFEALHAERPGDASAPRRRPTLEHAQLLAEADFERFARLGVVASVQPEHAMDDRDVADRFWAGRTGRSFALRSLLAAGAELALGSDAPVAPLDPWVTLAAAVGRTRDGREPWHPEQRIPVAAALAASSRGRSRVAVGDTADLVAVDLDPYAATPDALRTAPVALTLLAGRVTHRAL</sequence>
<dbReference type="PANTHER" id="PTHR22642">
    <property type="entry name" value="IMIDAZOLONEPROPIONASE"/>
    <property type="match status" value="1"/>
</dbReference>
<protein>
    <submittedName>
        <fullName evidence="2">Amidohydrolase</fullName>
        <ecNumber evidence="2">3.5.-.-</ecNumber>
    </submittedName>
</protein>
<dbReference type="Gene3D" id="3.10.310.70">
    <property type="match status" value="1"/>
</dbReference>
<dbReference type="EMBL" id="CP162511">
    <property type="protein sequence ID" value="XDI04317.1"/>
    <property type="molecule type" value="Genomic_DNA"/>
</dbReference>
<dbReference type="EC" id="3.5.-.-" evidence="2"/>
<reference evidence="2" key="1">
    <citation type="submission" date="2024-05" db="EMBL/GenBank/DDBJ databases">
        <title>Herbiconiux sp. A18JL235.</title>
        <authorList>
            <person name="Zhang G."/>
        </authorList>
    </citation>
    <scope>NUCLEOTIDE SEQUENCE</scope>
    <source>
        <strain evidence="2">A18JL235</strain>
    </source>
</reference>
<dbReference type="AlphaFoldDB" id="A0AB39BDN9"/>
<dbReference type="SUPFAM" id="SSF51556">
    <property type="entry name" value="Metallo-dependent hydrolases"/>
    <property type="match status" value="1"/>
</dbReference>